<dbReference type="GO" id="GO:0005886">
    <property type="term" value="C:plasma membrane"/>
    <property type="evidence" value="ECO:0007669"/>
    <property type="project" value="UniProtKB-SubCell"/>
</dbReference>
<organism evidence="12 13">
    <name type="scientific">Acetivibrio straminisolvens JCM 21531</name>
    <dbReference type="NCBI Taxonomy" id="1294263"/>
    <lineage>
        <taxon>Bacteria</taxon>
        <taxon>Bacillati</taxon>
        <taxon>Bacillota</taxon>
        <taxon>Clostridia</taxon>
        <taxon>Eubacteriales</taxon>
        <taxon>Oscillospiraceae</taxon>
        <taxon>Acetivibrio</taxon>
    </lineage>
</organism>
<protein>
    <submittedName>
        <fullName evidence="12">Inner membrane protein translocase component YidC</fullName>
    </submittedName>
</protein>
<keyword evidence="7 10" id="KW-0472">Membrane</keyword>
<dbReference type="EMBL" id="BAVR01000033">
    <property type="protein sequence ID" value="GAE89247.1"/>
    <property type="molecule type" value="Genomic_DNA"/>
</dbReference>
<sequence length="288" mass="32785">MGIISQLLGQILVFIYENLSFGSYGLAIIIFTIFVKLLLLPLSIKQYKSSMKMQEMQPLIQEIQRKYKNDPQMQNQELLKIYKEHNFSPASGCLPALIQLPIMVSLYYVIREPLTYMFNMTKEQIETLVNQLNQAANGLPQINMKSIYFQIEAALRSGKLDVVENLGFMKIDLGKIPKLNFTEDVATYLPLLLIPVLAIVSTYLSSKLLMARTQNLKNSKNSNNQKQDDMSASMNKSMMFVAPIMTGIIAFQAPAALGLYWLTSNVFQIIQELIINKFIFKKKEDSNS</sequence>
<evidence type="ECO:0000256" key="10">
    <source>
        <dbReference type="SAM" id="Phobius"/>
    </source>
</evidence>
<evidence type="ECO:0000256" key="2">
    <source>
        <dbReference type="ARBA" id="ARBA00022448"/>
    </source>
</evidence>
<name>W4V7P7_9FIRM</name>
<keyword evidence="4 9" id="KW-0812">Transmembrane</keyword>
<accession>W4V7P7</accession>
<gene>
    <name evidence="12" type="ORF">JCM21531_2753</name>
</gene>
<dbReference type="CDD" id="cd20070">
    <property type="entry name" value="5TM_YidC_Alb3"/>
    <property type="match status" value="1"/>
</dbReference>
<dbReference type="Pfam" id="PF02096">
    <property type="entry name" value="60KD_IMP"/>
    <property type="match status" value="1"/>
</dbReference>
<dbReference type="STRING" id="1294263.JCM21531_2753"/>
<dbReference type="PANTHER" id="PTHR12428:SF65">
    <property type="entry name" value="CYTOCHROME C OXIDASE ASSEMBLY PROTEIN COX18, MITOCHONDRIAL"/>
    <property type="match status" value="1"/>
</dbReference>
<dbReference type="GO" id="GO:0032977">
    <property type="term" value="F:membrane insertase activity"/>
    <property type="evidence" value="ECO:0007669"/>
    <property type="project" value="InterPro"/>
</dbReference>
<keyword evidence="3" id="KW-1003">Cell membrane</keyword>
<dbReference type="InterPro" id="IPR028055">
    <property type="entry name" value="YidC/Oxa/ALB_C"/>
</dbReference>
<feature type="transmembrane region" description="Helical" evidence="10">
    <location>
        <begin position="90"/>
        <end position="110"/>
    </location>
</feature>
<comment type="subcellular location">
    <subcellularLocation>
        <location evidence="1">Cell membrane</location>
        <topology evidence="1">Multi-pass membrane protein</topology>
    </subcellularLocation>
    <subcellularLocation>
        <location evidence="9">Membrane</location>
        <topology evidence="9">Multi-pass membrane protein</topology>
    </subcellularLocation>
</comment>
<proteinExistence type="inferred from homology"/>
<evidence type="ECO:0000256" key="6">
    <source>
        <dbReference type="ARBA" id="ARBA00022989"/>
    </source>
</evidence>
<keyword evidence="8" id="KW-0143">Chaperone</keyword>
<keyword evidence="5" id="KW-0653">Protein transport</keyword>
<dbReference type="InterPro" id="IPR047196">
    <property type="entry name" value="YidC_ALB_C"/>
</dbReference>
<comment type="caution">
    <text evidence="12">The sequence shown here is derived from an EMBL/GenBank/DDBJ whole genome shotgun (WGS) entry which is preliminary data.</text>
</comment>
<evidence type="ECO:0000256" key="5">
    <source>
        <dbReference type="ARBA" id="ARBA00022927"/>
    </source>
</evidence>
<dbReference type="PANTHER" id="PTHR12428">
    <property type="entry name" value="OXA1"/>
    <property type="match status" value="1"/>
</dbReference>
<keyword evidence="6 10" id="KW-1133">Transmembrane helix</keyword>
<feature type="transmembrane region" description="Helical" evidence="10">
    <location>
        <begin position="24"/>
        <end position="44"/>
    </location>
</feature>
<comment type="similarity">
    <text evidence="9">Belongs to the OXA1/ALB3/YidC family.</text>
</comment>
<keyword evidence="13" id="KW-1185">Reference proteome</keyword>
<dbReference type="AlphaFoldDB" id="W4V7P7"/>
<feature type="transmembrane region" description="Helical" evidence="10">
    <location>
        <begin position="240"/>
        <end position="262"/>
    </location>
</feature>
<dbReference type="NCBIfam" id="TIGR03592">
    <property type="entry name" value="yidC_oxa1_cterm"/>
    <property type="match status" value="1"/>
</dbReference>
<evidence type="ECO:0000259" key="11">
    <source>
        <dbReference type="Pfam" id="PF02096"/>
    </source>
</evidence>
<evidence type="ECO:0000256" key="7">
    <source>
        <dbReference type="ARBA" id="ARBA00023136"/>
    </source>
</evidence>
<evidence type="ECO:0000256" key="3">
    <source>
        <dbReference type="ARBA" id="ARBA00022475"/>
    </source>
</evidence>
<feature type="domain" description="Membrane insertase YidC/Oxa/ALB C-terminal" evidence="11">
    <location>
        <begin position="24"/>
        <end position="277"/>
    </location>
</feature>
<dbReference type="OrthoDB" id="9780552at2"/>
<keyword evidence="2" id="KW-0813">Transport</keyword>
<reference evidence="12" key="1">
    <citation type="journal article" date="2014" name="Genome Announc.">
        <title>Draft Genome Sequence of Clostridium straminisolvens Strain JCM 21531T, Isolated from a Cellulose-Degrading Bacterial Community.</title>
        <authorList>
            <person name="Yuki M."/>
            <person name="Oshima K."/>
            <person name="Suda W."/>
            <person name="Sakamoto M."/>
            <person name="Kitamura K."/>
            <person name="Iida T."/>
            <person name="Hattori M."/>
            <person name="Ohkuma M."/>
        </authorList>
    </citation>
    <scope>NUCLEOTIDE SEQUENCE [LARGE SCALE GENOMIC DNA]</scope>
    <source>
        <strain evidence="12">JCM 21531</strain>
    </source>
</reference>
<dbReference type="Proteomes" id="UP000019109">
    <property type="component" value="Unassembled WGS sequence"/>
</dbReference>
<dbReference type="GO" id="GO:0051205">
    <property type="term" value="P:protein insertion into membrane"/>
    <property type="evidence" value="ECO:0007669"/>
    <property type="project" value="TreeGrafter"/>
</dbReference>
<evidence type="ECO:0000313" key="12">
    <source>
        <dbReference type="EMBL" id="GAE89247.1"/>
    </source>
</evidence>
<evidence type="ECO:0000256" key="9">
    <source>
        <dbReference type="RuleBase" id="RU003945"/>
    </source>
</evidence>
<evidence type="ECO:0000256" key="8">
    <source>
        <dbReference type="ARBA" id="ARBA00023186"/>
    </source>
</evidence>
<evidence type="ECO:0000256" key="4">
    <source>
        <dbReference type="ARBA" id="ARBA00022692"/>
    </source>
</evidence>
<feature type="transmembrane region" description="Helical" evidence="10">
    <location>
        <begin position="185"/>
        <end position="204"/>
    </location>
</feature>
<dbReference type="GO" id="GO:0015031">
    <property type="term" value="P:protein transport"/>
    <property type="evidence" value="ECO:0007669"/>
    <property type="project" value="UniProtKB-KW"/>
</dbReference>
<dbReference type="InterPro" id="IPR001708">
    <property type="entry name" value="YidC/ALB3/OXA1/COX18"/>
</dbReference>
<evidence type="ECO:0000313" key="13">
    <source>
        <dbReference type="Proteomes" id="UP000019109"/>
    </source>
</evidence>
<evidence type="ECO:0000256" key="1">
    <source>
        <dbReference type="ARBA" id="ARBA00004651"/>
    </source>
</evidence>
<dbReference type="RefSeq" id="WP_038289382.1">
    <property type="nucleotide sequence ID" value="NZ_BAVR01000033.1"/>
</dbReference>